<feature type="transmembrane region" description="Helical" evidence="1">
    <location>
        <begin position="188"/>
        <end position="208"/>
    </location>
</feature>
<evidence type="ECO:0000256" key="1">
    <source>
        <dbReference type="SAM" id="Phobius"/>
    </source>
</evidence>
<feature type="transmembrane region" description="Helical" evidence="1">
    <location>
        <begin position="114"/>
        <end position="136"/>
    </location>
</feature>
<dbReference type="Gene3D" id="1.20.1260.100">
    <property type="entry name" value="TspO/MBR protein"/>
    <property type="match status" value="1"/>
</dbReference>
<gene>
    <name evidence="2" type="ORF">ABFY20_17145</name>
</gene>
<evidence type="ECO:0000313" key="2">
    <source>
        <dbReference type="EMBL" id="XDI05034.1"/>
    </source>
</evidence>
<feature type="transmembrane region" description="Helical" evidence="1">
    <location>
        <begin position="91"/>
        <end position="108"/>
    </location>
</feature>
<name>A0AB39BFL2_9MICO</name>
<keyword evidence="1" id="KW-1133">Transmembrane helix</keyword>
<feature type="transmembrane region" description="Helical" evidence="1">
    <location>
        <begin position="238"/>
        <end position="261"/>
    </location>
</feature>
<dbReference type="RefSeq" id="WP_368497413.1">
    <property type="nucleotide sequence ID" value="NZ_CP162511.1"/>
</dbReference>
<organism evidence="2">
    <name type="scientific">Herbiconiux sp. A18JL235</name>
    <dbReference type="NCBI Taxonomy" id="3152363"/>
    <lineage>
        <taxon>Bacteria</taxon>
        <taxon>Bacillati</taxon>
        <taxon>Actinomycetota</taxon>
        <taxon>Actinomycetes</taxon>
        <taxon>Micrococcales</taxon>
        <taxon>Microbacteriaceae</taxon>
        <taxon>Herbiconiux</taxon>
    </lineage>
</organism>
<dbReference type="AlphaFoldDB" id="A0AB39BFL2"/>
<dbReference type="PANTHER" id="PTHR33802:SF1">
    <property type="entry name" value="XK-RELATED PROTEIN"/>
    <property type="match status" value="1"/>
</dbReference>
<dbReference type="InterPro" id="IPR038330">
    <property type="entry name" value="TspO/MBR-related_sf"/>
</dbReference>
<dbReference type="PANTHER" id="PTHR33802">
    <property type="entry name" value="SI:CH211-161H7.5-RELATED"/>
    <property type="match status" value="1"/>
</dbReference>
<keyword evidence="1" id="KW-0812">Transmembrane</keyword>
<accession>A0AB39BFL2</accession>
<dbReference type="EMBL" id="CP162511">
    <property type="protein sequence ID" value="XDI05034.1"/>
    <property type="molecule type" value="Genomic_DNA"/>
</dbReference>
<keyword evidence="1" id="KW-0472">Membrane</keyword>
<proteinExistence type="predicted"/>
<feature type="transmembrane region" description="Helical" evidence="1">
    <location>
        <begin position="53"/>
        <end position="71"/>
    </location>
</feature>
<feature type="transmembrane region" description="Helical" evidence="1">
    <location>
        <begin position="157"/>
        <end position="176"/>
    </location>
</feature>
<protein>
    <submittedName>
        <fullName evidence="2">Tryptophan-rich sensory protein</fullName>
    </submittedName>
</protein>
<sequence length="281" mass="28168">MRSDLVRRVVVAVCAVLAVVGAFVGSGAAGGTPIQEAAGGALSADATLLAPAGPAFSIWSAIYLGLIGYAVWQLLPAQSREGDSARRQRTLGYPVAATLVLNAAWILSVQAGLLAVSAVVIVVLLVALLVAFVLVVRTRRRGQGVIESVLVDGTVGLYLGWVCVATAANITALLTACGFDGWGLAPDAWGVTIVVVAGVAGLGLAVFGAGRLAPTASLAWGLVWVAVSRTTGELVSGAVATAAVVTATALVVATVIIRVVAVARERSALGLASSAANPPTR</sequence>
<reference evidence="2" key="1">
    <citation type="submission" date="2024-05" db="EMBL/GenBank/DDBJ databases">
        <title>Herbiconiux sp. A18JL235.</title>
        <authorList>
            <person name="Zhang G."/>
        </authorList>
    </citation>
    <scope>NUCLEOTIDE SEQUENCE</scope>
    <source>
        <strain evidence="2">A18JL235</strain>
    </source>
</reference>
<dbReference type="GO" id="GO:0016020">
    <property type="term" value="C:membrane"/>
    <property type="evidence" value="ECO:0007669"/>
    <property type="project" value="UniProtKB-SubCell"/>
</dbReference>